<dbReference type="EMBL" id="MN740249">
    <property type="protein sequence ID" value="QHT95989.1"/>
    <property type="molecule type" value="Genomic_DNA"/>
</dbReference>
<protein>
    <submittedName>
        <fullName evidence="1">Uncharacterized protein</fullName>
    </submittedName>
</protein>
<accession>A0A6C0ITE9</accession>
<organism evidence="1">
    <name type="scientific">viral metagenome</name>
    <dbReference type="NCBI Taxonomy" id="1070528"/>
    <lineage>
        <taxon>unclassified sequences</taxon>
        <taxon>metagenomes</taxon>
        <taxon>organismal metagenomes</taxon>
    </lineage>
</organism>
<name>A0A6C0ITE9_9ZZZZ</name>
<proteinExistence type="predicted"/>
<reference evidence="1" key="1">
    <citation type="journal article" date="2020" name="Nature">
        <title>Giant virus diversity and host interactions through global metagenomics.</title>
        <authorList>
            <person name="Schulz F."/>
            <person name="Roux S."/>
            <person name="Paez-Espino D."/>
            <person name="Jungbluth S."/>
            <person name="Walsh D.A."/>
            <person name="Denef V.J."/>
            <person name="McMahon K.D."/>
            <person name="Konstantinidis K.T."/>
            <person name="Eloe-Fadrosh E.A."/>
            <person name="Kyrpides N.C."/>
            <person name="Woyke T."/>
        </authorList>
    </citation>
    <scope>NUCLEOTIDE SEQUENCE</scope>
    <source>
        <strain evidence="1">GVMAG-M-3300024301-20</strain>
    </source>
</reference>
<evidence type="ECO:0000313" key="1">
    <source>
        <dbReference type="EMBL" id="QHT95989.1"/>
    </source>
</evidence>
<sequence length="399" mass="47333">MALFFHDIKDDIYTIPLPNSDLIFTRYLYIKDEVKVALLVSLLEKKEDAVFWAYELFMSGFKQETFIYLWQIYYDFYATLNPTFEDYFIKKHIEWVTDRCINDNIIGTLVNNLLVRPSNTDVYLLRNICDQFEIDIEYIDTNTNTNIINSYEMLVEHVCYWIEKEEYRSLAQTILFTKYKYNYTLLYTDCLAKVFNKNNKKNGLIRSFVSSLQVPINPRVILLAKLMELCTRLKGLQQSKSTYRIFDINEFNDINDINDINKDSVKPYNVLKQVYSKHSMQDVSNVGLFKLVRNKYSENNLKTAWLNNWEYHASFSPIWLDRIKRGGGYVNYTYKRIEFINDECAEVFYAEFGYEPDEQPKNIYDKAIGLLSSATASIMYNNKGLFIPFQEELDELEFV</sequence>
<dbReference type="AlphaFoldDB" id="A0A6C0ITE9"/>